<dbReference type="InterPro" id="IPR035892">
    <property type="entry name" value="C2_domain_sf"/>
</dbReference>
<dbReference type="SMART" id="SM00149">
    <property type="entry name" value="PLCYc"/>
    <property type="match status" value="1"/>
</dbReference>
<dbReference type="SUPFAM" id="SSF51695">
    <property type="entry name" value="PLC-like phosphodiesterases"/>
    <property type="match status" value="1"/>
</dbReference>
<dbReference type="SUPFAM" id="SSF47473">
    <property type="entry name" value="EF-hand"/>
    <property type="match status" value="1"/>
</dbReference>
<feature type="compositionally biased region" description="Low complexity" evidence="7">
    <location>
        <begin position="514"/>
        <end position="537"/>
    </location>
</feature>
<evidence type="ECO:0000256" key="7">
    <source>
        <dbReference type="SAM" id="MobiDB-lite"/>
    </source>
</evidence>
<dbReference type="Proteomes" id="UP000094565">
    <property type="component" value="Chromosome 4"/>
</dbReference>
<dbReference type="Gene3D" id="2.60.40.150">
    <property type="entry name" value="C2 domain"/>
    <property type="match status" value="1"/>
</dbReference>
<gene>
    <name evidence="10" type="primary">PLC1</name>
    <name evidence="10" type="ORF">ATY40_BA7504616</name>
</gene>
<evidence type="ECO:0000313" key="11">
    <source>
        <dbReference type="Proteomes" id="UP000094565"/>
    </source>
</evidence>
<feature type="domain" description="PI-PLC Y-box" evidence="9">
    <location>
        <begin position="562"/>
        <end position="682"/>
    </location>
</feature>
<protein>
    <recommendedName>
        <fullName evidence="1 6">Phosphoinositide phospholipase C</fullName>
        <ecNumber evidence="1 6">3.1.4.11</ecNumber>
    </recommendedName>
</protein>
<dbReference type="Gene3D" id="2.30.29.30">
    <property type="entry name" value="Pleckstrin-homology domain (PH domain)/Phosphotyrosine-binding domain (PTB)"/>
    <property type="match status" value="1"/>
</dbReference>
<keyword evidence="5" id="KW-0807">Transducer</keyword>
<dbReference type="PROSITE" id="PS50008">
    <property type="entry name" value="PIPLC_Y_DOMAIN"/>
    <property type="match status" value="1"/>
</dbReference>
<dbReference type="SMART" id="SM00148">
    <property type="entry name" value="PLCXc"/>
    <property type="match status" value="1"/>
</dbReference>
<dbReference type="InterPro" id="IPR000909">
    <property type="entry name" value="PLipase_C_PInositol-sp_X_dom"/>
</dbReference>
<dbReference type="PROSITE" id="PS50004">
    <property type="entry name" value="C2"/>
    <property type="match status" value="1"/>
</dbReference>
<dbReference type="Pfam" id="PF00387">
    <property type="entry name" value="PI-PLC-Y"/>
    <property type="match status" value="1"/>
</dbReference>
<dbReference type="PRINTS" id="PR00390">
    <property type="entry name" value="PHPHLIPASEC"/>
</dbReference>
<accession>A0A1B2JH07</accession>
<feature type="region of interest" description="Disordered" evidence="7">
    <location>
        <begin position="791"/>
        <end position="811"/>
    </location>
</feature>
<evidence type="ECO:0000259" key="8">
    <source>
        <dbReference type="PROSITE" id="PS50004"/>
    </source>
</evidence>
<dbReference type="InterPro" id="IPR011993">
    <property type="entry name" value="PH-like_dom_sf"/>
</dbReference>
<name>A0A1B2JH07_PICPA</name>
<dbReference type="CDD" id="cd00275">
    <property type="entry name" value="C2_PLC_like"/>
    <property type="match status" value="1"/>
</dbReference>
<dbReference type="InterPro" id="IPR001711">
    <property type="entry name" value="PLipase_C_Pinositol-sp_Y"/>
</dbReference>
<keyword evidence="11" id="KW-1185">Reference proteome</keyword>
<evidence type="ECO:0000259" key="9">
    <source>
        <dbReference type="PROSITE" id="PS50008"/>
    </source>
</evidence>
<evidence type="ECO:0000256" key="1">
    <source>
        <dbReference type="ARBA" id="ARBA00012368"/>
    </source>
</evidence>
<dbReference type="SMART" id="SM00239">
    <property type="entry name" value="C2"/>
    <property type="match status" value="1"/>
</dbReference>
<dbReference type="EC" id="3.1.4.11" evidence="1 6"/>
<keyword evidence="4 6" id="KW-0443">Lipid metabolism</keyword>
<dbReference type="OrthoDB" id="269822at2759"/>
<dbReference type="AlphaFoldDB" id="A0A1B2JH07"/>
<dbReference type="GO" id="GO:0051209">
    <property type="term" value="P:release of sequestered calcium ion into cytosol"/>
    <property type="evidence" value="ECO:0007669"/>
    <property type="project" value="TreeGrafter"/>
</dbReference>
<dbReference type="Pfam" id="PF00168">
    <property type="entry name" value="C2"/>
    <property type="match status" value="1"/>
</dbReference>
<proteinExistence type="predicted"/>
<evidence type="ECO:0000256" key="6">
    <source>
        <dbReference type="RuleBase" id="RU361133"/>
    </source>
</evidence>
<feature type="compositionally biased region" description="Low complexity" evidence="7">
    <location>
        <begin position="802"/>
        <end position="811"/>
    </location>
</feature>
<evidence type="ECO:0000256" key="3">
    <source>
        <dbReference type="ARBA" id="ARBA00022963"/>
    </source>
</evidence>
<dbReference type="PANTHER" id="PTHR10336">
    <property type="entry name" value="PHOSPHOINOSITIDE-SPECIFIC PHOSPHOLIPASE C FAMILY PROTEIN"/>
    <property type="match status" value="1"/>
</dbReference>
<dbReference type="CDD" id="cd08598">
    <property type="entry name" value="PI-PLC1c_yeast"/>
    <property type="match status" value="1"/>
</dbReference>
<dbReference type="SUPFAM" id="SSF49562">
    <property type="entry name" value="C2 domain (Calcium/lipid-binding domain, CaLB)"/>
    <property type="match status" value="1"/>
</dbReference>
<feature type="region of interest" description="Disordered" evidence="7">
    <location>
        <begin position="514"/>
        <end position="542"/>
    </location>
</feature>
<dbReference type="CDD" id="cd15898">
    <property type="entry name" value="EFh_PI-PLC"/>
    <property type="match status" value="1"/>
</dbReference>
<dbReference type="PANTHER" id="PTHR10336:SF36">
    <property type="entry name" value="1-PHOSPHATIDYLINOSITOL 4,5-BISPHOSPHATE PHOSPHODIESTERASE BETA-4"/>
    <property type="match status" value="1"/>
</dbReference>
<keyword evidence="2 6" id="KW-0378">Hydrolase</keyword>
<dbReference type="InterPro" id="IPR017946">
    <property type="entry name" value="PLC-like_Pdiesterase_TIM-brl"/>
</dbReference>
<sequence length="862" mass="98060">MDLSSRLSSLRNIDSSSDTLPSYSNPNDRNIIKSLLVKGKSLIGKEKHRTFDLPQSDREHFPSQPIDKKTIPPEFISPGVPLVRVTHKKKVNKSFRIDFDNGLLVWDSKASSSIKISKIKQIRQQHQAWNYIEELQVPRSLTKFWISIIYIPAKKHKHNNIKTLHLIAGSEESYSLVVETLTNMVAFNDMLRKTQDLMMVADYCWNNISSNGVVTLEGISGLINHYDMCTESNYIKSLFDAVNPTNCALTFDQFKTFISLLQERKEVTQLFNYLVSHDSNQNQNNITLPTFTLFLRDIQNETMTDEEILTCFTTLANANSQIPLSEFTKFFLSDYLQPIKNIQSEEDLTRPLNEYFISSSHNTYLLGRQIVGISSVEGYVKALQKGCRCIEIDIWDGTVTTNIEETSPPLHDEPNDSMRPVVKHGRSFTSAVDLKQVLKTIKKNAFIRSSLPLILSLEIHCNLENQLTVKKLILETFGTALVKEPIMGNESFLPSPLELMHRVLIKVKKTKTVSKSGGANNTSTSLSSSFGTSVSGLSEDETKNSSKLPIKKISKEKIHPELSFLGIYLSGIKFRNFSLPESKSFNHVFSFSESKLKRFMKEETKVIALLKHNKRYLMRAYPARFRYSSTNFNPLPFWEIGVPMVATNWQTFDLGQQLNEALFDQPFNSPLQGYVLKPSNLRNITITSNKKVDLLKNQAYCKLININVQVISARQLSFSNSKKQPINPFVEVEIHGCNLSCKDQGKILRTKTVQNNGFNPSWGENFNLSFKTNQNNLNFIRLLVKNDASSSTYDGNDDDENNNSNNNDSNDNSELISSWCARLAYVKNGYRYLRLVDAQGEESLCATLFVKFDITEERIITD</sequence>
<keyword evidence="3 6" id="KW-0442">Lipid degradation</keyword>
<dbReference type="GO" id="GO:0004435">
    <property type="term" value="F:phosphatidylinositol-4,5-bisphosphate phospholipase C activity"/>
    <property type="evidence" value="ECO:0007669"/>
    <property type="project" value="UniProtKB-EC"/>
</dbReference>
<evidence type="ECO:0000256" key="5">
    <source>
        <dbReference type="ARBA" id="ARBA00023224"/>
    </source>
</evidence>
<dbReference type="Gene3D" id="3.20.20.190">
    <property type="entry name" value="Phosphatidylinositol (PI) phosphodiesterase"/>
    <property type="match status" value="1"/>
</dbReference>
<comment type="catalytic activity">
    <reaction evidence="6">
        <text>a 1,2-diacyl-sn-glycero-3-phospho-(1D-myo-inositol-4,5-bisphosphate) + H2O = 1D-myo-inositol 1,4,5-trisphosphate + a 1,2-diacyl-sn-glycerol + H(+)</text>
        <dbReference type="Rhea" id="RHEA:33179"/>
        <dbReference type="ChEBI" id="CHEBI:15377"/>
        <dbReference type="ChEBI" id="CHEBI:15378"/>
        <dbReference type="ChEBI" id="CHEBI:17815"/>
        <dbReference type="ChEBI" id="CHEBI:58456"/>
        <dbReference type="ChEBI" id="CHEBI:203600"/>
        <dbReference type="EC" id="3.1.4.11"/>
    </reaction>
</comment>
<dbReference type="GO" id="GO:0016042">
    <property type="term" value="P:lipid catabolic process"/>
    <property type="evidence" value="ECO:0007669"/>
    <property type="project" value="UniProtKB-KW"/>
</dbReference>
<dbReference type="Pfam" id="PF00388">
    <property type="entry name" value="PI-PLC-X"/>
    <property type="match status" value="1"/>
</dbReference>
<dbReference type="InterPro" id="IPR011992">
    <property type="entry name" value="EF-hand-dom_pair"/>
</dbReference>
<reference evidence="10 11" key="1">
    <citation type="submission" date="2016-02" db="EMBL/GenBank/DDBJ databases">
        <title>Comparative genomic and transcriptomic foundation for Pichia pastoris.</title>
        <authorList>
            <person name="Love K.R."/>
            <person name="Shah K.A."/>
            <person name="Whittaker C.A."/>
            <person name="Wu J."/>
            <person name="Bartlett M.C."/>
            <person name="Ma D."/>
            <person name="Leeson R.L."/>
            <person name="Priest M."/>
            <person name="Young S.K."/>
            <person name="Love J.C."/>
        </authorList>
    </citation>
    <scope>NUCLEOTIDE SEQUENCE [LARGE SCALE GENOMIC DNA]</scope>
    <source>
        <strain evidence="10 11">ATCC 28485</strain>
    </source>
</reference>
<feature type="domain" description="C2" evidence="8">
    <location>
        <begin position="686"/>
        <end position="820"/>
    </location>
</feature>
<evidence type="ECO:0000313" key="10">
    <source>
        <dbReference type="EMBL" id="ANZ77326.1"/>
    </source>
</evidence>
<dbReference type="InterPro" id="IPR000008">
    <property type="entry name" value="C2_dom"/>
</dbReference>
<dbReference type="PROSITE" id="PS50007">
    <property type="entry name" value="PIPLC_X_DOMAIN"/>
    <property type="match status" value="1"/>
</dbReference>
<organism evidence="10 11">
    <name type="scientific">Komagataella pastoris</name>
    <name type="common">Yeast</name>
    <name type="synonym">Pichia pastoris</name>
    <dbReference type="NCBI Taxonomy" id="4922"/>
    <lineage>
        <taxon>Eukaryota</taxon>
        <taxon>Fungi</taxon>
        <taxon>Dikarya</taxon>
        <taxon>Ascomycota</taxon>
        <taxon>Saccharomycotina</taxon>
        <taxon>Pichiomycetes</taxon>
        <taxon>Pichiales</taxon>
        <taxon>Pichiaceae</taxon>
        <taxon>Komagataella</taxon>
    </lineage>
</organism>
<dbReference type="InterPro" id="IPR001192">
    <property type="entry name" value="PI-PLC_fam"/>
</dbReference>
<dbReference type="EMBL" id="CP014587">
    <property type="protein sequence ID" value="ANZ77326.1"/>
    <property type="molecule type" value="Genomic_DNA"/>
</dbReference>
<evidence type="ECO:0000256" key="4">
    <source>
        <dbReference type="ARBA" id="ARBA00023098"/>
    </source>
</evidence>
<evidence type="ECO:0000256" key="2">
    <source>
        <dbReference type="ARBA" id="ARBA00022801"/>
    </source>
</evidence>
<dbReference type="GO" id="GO:0048015">
    <property type="term" value="P:phosphatidylinositol-mediated signaling"/>
    <property type="evidence" value="ECO:0007669"/>
    <property type="project" value="TreeGrafter"/>
</dbReference>